<dbReference type="PANTHER" id="PTHR10963">
    <property type="entry name" value="GLYCOSYL HYDROLASE-RELATED"/>
    <property type="match status" value="1"/>
</dbReference>
<dbReference type="InterPro" id="IPR050546">
    <property type="entry name" value="Glycosyl_Hydrlase_16"/>
</dbReference>
<dbReference type="Pfam" id="PF07532">
    <property type="entry name" value="Big_4"/>
    <property type="match status" value="1"/>
</dbReference>
<dbReference type="Gene3D" id="2.60.120.200">
    <property type="match status" value="1"/>
</dbReference>
<dbReference type="CDD" id="cd00413">
    <property type="entry name" value="Glyco_hydrolase_16"/>
    <property type="match status" value="1"/>
</dbReference>
<dbReference type="SUPFAM" id="SSF49899">
    <property type="entry name" value="Concanavalin A-like lectins/glucanases"/>
    <property type="match status" value="1"/>
</dbReference>
<dbReference type="Pfam" id="PF00722">
    <property type="entry name" value="Glyco_hydro_16"/>
    <property type="match status" value="1"/>
</dbReference>
<feature type="signal peptide" evidence="2">
    <location>
        <begin position="1"/>
        <end position="26"/>
    </location>
</feature>
<dbReference type="InterPro" id="IPR000757">
    <property type="entry name" value="Beta-glucanase-like"/>
</dbReference>
<proteinExistence type="inferred from homology"/>
<feature type="domain" description="GH16" evidence="3">
    <location>
        <begin position="27"/>
        <end position="287"/>
    </location>
</feature>
<evidence type="ECO:0000259" key="3">
    <source>
        <dbReference type="PROSITE" id="PS51762"/>
    </source>
</evidence>
<dbReference type="PANTHER" id="PTHR10963:SF55">
    <property type="entry name" value="GLYCOSIDE HYDROLASE FAMILY 16 PROTEIN"/>
    <property type="match status" value="1"/>
</dbReference>
<evidence type="ECO:0000313" key="5">
    <source>
        <dbReference type="Proteomes" id="UP000823860"/>
    </source>
</evidence>
<dbReference type="InterPro" id="IPR013320">
    <property type="entry name" value="ConA-like_dom_sf"/>
</dbReference>
<evidence type="ECO:0000313" key="4">
    <source>
        <dbReference type="EMBL" id="HJA83235.1"/>
    </source>
</evidence>
<dbReference type="Proteomes" id="UP000823860">
    <property type="component" value="Unassembled WGS sequence"/>
</dbReference>
<dbReference type="GO" id="GO:0005975">
    <property type="term" value="P:carbohydrate metabolic process"/>
    <property type="evidence" value="ECO:0007669"/>
    <property type="project" value="InterPro"/>
</dbReference>
<accession>A0A9D2HQN6</accession>
<reference evidence="4" key="2">
    <citation type="submission" date="2021-04" db="EMBL/GenBank/DDBJ databases">
        <authorList>
            <person name="Gilroy R."/>
        </authorList>
    </citation>
    <scope>NUCLEOTIDE SEQUENCE</scope>
    <source>
        <strain evidence="4">ChiHecec1B25-7008</strain>
    </source>
</reference>
<dbReference type="PROSITE" id="PS51257">
    <property type="entry name" value="PROKAR_LIPOPROTEIN"/>
    <property type="match status" value="1"/>
</dbReference>
<dbReference type="EMBL" id="DWZE01000059">
    <property type="protein sequence ID" value="HJA83235.1"/>
    <property type="molecule type" value="Genomic_DNA"/>
</dbReference>
<sequence length="400" mass="45907">MNRKLIHSIWVVGCLMGLGCLSPAAAQDYPASPLDKEGYRLIFHDEFDGEELDRSKWIPEYLPSWPKDRSVCRPTYEMKDGILRLTIDKDSKNEFDKGMYISGFMSASRTGMHHYDPKRKALHDIKTEATQINQYGYYEMRAKMQAGGGVHCAWWLIGFEDNPNQTCEIDIFEILGTDVNRIWSTVHSWKDTTITYHTEHPWFANKKLAEEFHVYGFDWTPEGVTVYVDGVQVMTHRAAITYPLVQIISFYDNRAAKGAWTGTYDPSVPYPKSFDIDYIRMYKKIPEGYHALPEHELRITGIDPARLQLNEGEAVLRDMDGHVTRELLYTPSYVNVHYNDGTVTQQFVEWEPLSDEAFHKVQEAGTVMVNGKITGLPDSLLNGREATLIITTLKKDSDEK</sequence>
<gene>
    <name evidence="4" type="ORF">H9785_04615</name>
</gene>
<keyword evidence="2" id="KW-0732">Signal</keyword>
<dbReference type="PROSITE" id="PS51762">
    <property type="entry name" value="GH16_2"/>
    <property type="match status" value="1"/>
</dbReference>
<dbReference type="GO" id="GO:0004553">
    <property type="term" value="F:hydrolase activity, hydrolyzing O-glycosyl compounds"/>
    <property type="evidence" value="ECO:0007669"/>
    <property type="project" value="InterPro"/>
</dbReference>
<feature type="chain" id="PRO_5038437591" evidence="2">
    <location>
        <begin position="27"/>
        <end position="400"/>
    </location>
</feature>
<reference evidence="4" key="1">
    <citation type="journal article" date="2021" name="PeerJ">
        <title>Extensive microbial diversity within the chicken gut microbiome revealed by metagenomics and culture.</title>
        <authorList>
            <person name="Gilroy R."/>
            <person name="Ravi A."/>
            <person name="Getino M."/>
            <person name="Pursley I."/>
            <person name="Horton D.L."/>
            <person name="Alikhan N.F."/>
            <person name="Baker D."/>
            <person name="Gharbi K."/>
            <person name="Hall N."/>
            <person name="Watson M."/>
            <person name="Adriaenssens E.M."/>
            <person name="Foster-Nyarko E."/>
            <person name="Jarju S."/>
            <person name="Secka A."/>
            <person name="Antonio M."/>
            <person name="Oren A."/>
            <person name="Chaudhuri R.R."/>
            <person name="La Ragione R."/>
            <person name="Hildebrand F."/>
            <person name="Pallen M.J."/>
        </authorList>
    </citation>
    <scope>NUCLEOTIDE SEQUENCE</scope>
    <source>
        <strain evidence="4">ChiHecec1B25-7008</strain>
    </source>
</reference>
<comment type="similarity">
    <text evidence="1">Belongs to the glycosyl hydrolase 16 family.</text>
</comment>
<dbReference type="InterPro" id="IPR011081">
    <property type="entry name" value="Big_4"/>
</dbReference>
<name>A0A9D2HQN6_9BACE</name>
<comment type="caution">
    <text evidence="4">The sequence shown here is derived from an EMBL/GenBank/DDBJ whole genome shotgun (WGS) entry which is preliminary data.</text>
</comment>
<organism evidence="4 5">
    <name type="scientific">Candidatus Bacteroides intestinavium</name>
    <dbReference type="NCBI Taxonomy" id="2838469"/>
    <lineage>
        <taxon>Bacteria</taxon>
        <taxon>Pseudomonadati</taxon>
        <taxon>Bacteroidota</taxon>
        <taxon>Bacteroidia</taxon>
        <taxon>Bacteroidales</taxon>
        <taxon>Bacteroidaceae</taxon>
        <taxon>Bacteroides</taxon>
    </lineage>
</organism>
<evidence type="ECO:0000256" key="2">
    <source>
        <dbReference type="SAM" id="SignalP"/>
    </source>
</evidence>
<protein>
    <submittedName>
        <fullName evidence="4">Family 16 glycosylhydrolase</fullName>
    </submittedName>
</protein>
<evidence type="ECO:0000256" key="1">
    <source>
        <dbReference type="ARBA" id="ARBA00006865"/>
    </source>
</evidence>
<dbReference type="AlphaFoldDB" id="A0A9D2HQN6"/>